<dbReference type="InterPro" id="IPR029044">
    <property type="entry name" value="Nucleotide-diphossugar_trans"/>
</dbReference>
<dbReference type="RefSeq" id="WP_144230419.1">
    <property type="nucleotide sequence ID" value="NZ_CBCRVV010000014.1"/>
</dbReference>
<name>A0A556QJ57_9BACT</name>
<organism evidence="2 3">
    <name type="scientific">Rariglobus hedericola</name>
    <dbReference type="NCBI Taxonomy" id="2597822"/>
    <lineage>
        <taxon>Bacteria</taxon>
        <taxon>Pseudomonadati</taxon>
        <taxon>Verrucomicrobiota</taxon>
        <taxon>Opitutia</taxon>
        <taxon>Opitutales</taxon>
        <taxon>Opitutaceae</taxon>
        <taxon>Rariglobus</taxon>
    </lineage>
</organism>
<sequence length="371" mass="41463">MNTQFHIDAPVRNPRKTVYAPAIVAGWFVDEELRGAVQVRARVDSRIFICERVDRPDLAAKFAATSLPRTDVGFLVRLPDDLPPGRLTIEAETVSSKIVVLRNRSLTIKQWPPRPSGLRGWLANPRQTKAWARPAGSDDSVLVLIPVKPGTDPAIIAQARTLAERALAVLPAGTASRIVFDDRGRAPDRQDHAWRIAALAAIRQGMIETHLRDERWVFWPDIDLVDYLPDLIANLIRRSEGGIAAPMIFMDKATSSVGGPLFYDVAGFVEQGHWATSQPPYFKQRGPVYDLESVGSCYLVPADLYRRGARHEEDPGSRRWIETRGSSSSDTQLRDWTNQSYTEHYSVCSFARQNGLPVRAFADLIAVHEHV</sequence>
<reference evidence="2 3" key="1">
    <citation type="submission" date="2019-07" db="EMBL/GenBank/DDBJ databases">
        <title>Description of 53C-WASEF.</title>
        <authorList>
            <person name="Pitt A."/>
            <person name="Hahn M.W."/>
        </authorList>
    </citation>
    <scope>NUCLEOTIDE SEQUENCE [LARGE SCALE GENOMIC DNA]</scope>
    <source>
        <strain evidence="2 3">53C-WASEF</strain>
    </source>
</reference>
<gene>
    <name evidence="2" type="ORF">FPL22_11075</name>
</gene>
<comment type="caution">
    <text evidence="2">The sequence shown here is derived from an EMBL/GenBank/DDBJ whole genome shotgun (WGS) entry which is preliminary data.</text>
</comment>
<protein>
    <submittedName>
        <fullName evidence="2">Uncharacterized protein</fullName>
    </submittedName>
</protein>
<proteinExistence type="predicted"/>
<dbReference type="OrthoDB" id="277808at2"/>
<feature type="compositionally biased region" description="Polar residues" evidence="1">
    <location>
        <begin position="324"/>
        <end position="334"/>
    </location>
</feature>
<dbReference type="Proteomes" id="UP000315648">
    <property type="component" value="Unassembled WGS sequence"/>
</dbReference>
<dbReference type="AlphaFoldDB" id="A0A556QJ57"/>
<dbReference type="Gene3D" id="3.90.550.10">
    <property type="entry name" value="Spore Coat Polysaccharide Biosynthesis Protein SpsA, Chain A"/>
    <property type="match status" value="1"/>
</dbReference>
<dbReference type="EMBL" id="VMBG01000002">
    <property type="protein sequence ID" value="TSJ76662.1"/>
    <property type="molecule type" value="Genomic_DNA"/>
</dbReference>
<evidence type="ECO:0000313" key="2">
    <source>
        <dbReference type="EMBL" id="TSJ76662.1"/>
    </source>
</evidence>
<keyword evidence="3" id="KW-1185">Reference proteome</keyword>
<evidence type="ECO:0000313" key="3">
    <source>
        <dbReference type="Proteomes" id="UP000315648"/>
    </source>
</evidence>
<feature type="region of interest" description="Disordered" evidence="1">
    <location>
        <begin position="315"/>
        <end position="334"/>
    </location>
</feature>
<evidence type="ECO:0000256" key="1">
    <source>
        <dbReference type="SAM" id="MobiDB-lite"/>
    </source>
</evidence>
<accession>A0A556QJ57</accession>